<proteinExistence type="predicted"/>
<protein>
    <submittedName>
        <fullName evidence="1">Uncharacterized protein</fullName>
    </submittedName>
</protein>
<organism evidence="1">
    <name type="scientific">Arundo donax</name>
    <name type="common">Giant reed</name>
    <name type="synonym">Donax arundinaceus</name>
    <dbReference type="NCBI Taxonomy" id="35708"/>
    <lineage>
        <taxon>Eukaryota</taxon>
        <taxon>Viridiplantae</taxon>
        <taxon>Streptophyta</taxon>
        <taxon>Embryophyta</taxon>
        <taxon>Tracheophyta</taxon>
        <taxon>Spermatophyta</taxon>
        <taxon>Magnoliopsida</taxon>
        <taxon>Liliopsida</taxon>
        <taxon>Poales</taxon>
        <taxon>Poaceae</taxon>
        <taxon>PACMAD clade</taxon>
        <taxon>Arundinoideae</taxon>
        <taxon>Arundineae</taxon>
        <taxon>Arundo</taxon>
    </lineage>
</organism>
<dbReference type="EMBL" id="GBRH01247541">
    <property type="protein sequence ID" value="JAD50354.1"/>
    <property type="molecule type" value="Transcribed_RNA"/>
</dbReference>
<reference evidence="1" key="1">
    <citation type="submission" date="2014-09" db="EMBL/GenBank/DDBJ databases">
        <authorList>
            <person name="Magalhaes I.L.F."/>
            <person name="Oliveira U."/>
            <person name="Santos F.R."/>
            <person name="Vidigal T.H.D.A."/>
            <person name="Brescovit A.D."/>
            <person name="Santos A.J."/>
        </authorList>
    </citation>
    <scope>NUCLEOTIDE SEQUENCE</scope>
    <source>
        <tissue evidence="1">Shoot tissue taken approximately 20 cm above the soil surface</tissue>
    </source>
</reference>
<name>A0A0A9AFA2_ARUDO</name>
<sequence>MQQSEIQYGCSFLFVIFFKIHRIACTSSTFQIC</sequence>
<reference evidence="1" key="2">
    <citation type="journal article" date="2015" name="Data Brief">
        <title>Shoot transcriptome of the giant reed, Arundo donax.</title>
        <authorList>
            <person name="Barrero R.A."/>
            <person name="Guerrero F.D."/>
            <person name="Moolhuijzen P."/>
            <person name="Goolsby J.A."/>
            <person name="Tidwell J."/>
            <person name="Bellgard S.E."/>
            <person name="Bellgard M.I."/>
        </authorList>
    </citation>
    <scope>NUCLEOTIDE SEQUENCE</scope>
    <source>
        <tissue evidence="1">Shoot tissue taken approximately 20 cm above the soil surface</tissue>
    </source>
</reference>
<evidence type="ECO:0000313" key="1">
    <source>
        <dbReference type="EMBL" id="JAD50354.1"/>
    </source>
</evidence>
<accession>A0A0A9AFA2</accession>
<dbReference type="AlphaFoldDB" id="A0A0A9AFA2"/>